<protein>
    <submittedName>
        <fullName evidence="1">Carboxymuconolactone decarboxylase family protein</fullName>
    </submittedName>
</protein>
<dbReference type="SUPFAM" id="SSF69118">
    <property type="entry name" value="AhpD-like"/>
    <property type="match status" value="1"/>
</dbReference>
<dbReference type="PANTHER" id="PTHR34846">
    <property type="entry name" value="4-CARBOXYMUCONOLACTONE DECARBOXYLASE FAMILY PROTEIN (AFU_ORTHOLOGUE AFUA_6G11590)"/>
    <property type="match status" value="1"/>
</dbReference>
<dbReference type="Gene3D" id="1.20.1290.10">
    <property type="entry name" value="AhpD-like"/>
    <property type="match status" value="1"/>
</dbReference>
<evidence type="ECO:0000313" key="2">
    <source>
        <dbReference type="Proteomes" id="UP000782312"/>
    </source>
</evidence>
<dbReference type="Proteomes" id="UP000782312">
    <property type="component" value="Unassembled WGS sequence"/>
</dbReference>
<organism evidence="1 2">
    <name type="scientific">Tectimicrobiota bacterium</name>
    <dbReference type="NCBI Taxonomy" id="2528274"/>
    <lineage>
        <taxon>Bacteria</taxon>
        <taxon>Pseudomonadati</taxon>
        <taxon>Nitrospinota/Tectimicrobiota group</taxon>
        <taxon>Candidatus Tectimicrobiota</taxon>
    </lineage>
</organism>
<dbReference type="AlphaFoldDB" id="A0A932HW00"/>
<comment type="caution">
    <text evidence="1">The sequence shown here is derived from an EMBL/GenBank/DDBJ whole genome shotgun (WGS) entry which is preliminary data.</text>
</comment>
<reference evidence="1" key="1">
    <citation type="submission" date="2020-07" db="EMBL/GenBank/DDBJ databases">
        <title>Huge and variable diversity of episymbiotic CPR bacteria and DPANN archaea in groundwater ecosystems.</title>
        <authorList>
            <person name="He C.Y."/>
            <person name="Keren R."/>
            <person name="Whittaker M."/>
            <person name="Farag I.F."/>
            <person name="Doudna J."/>
            <person name="Cate J.H.D."/>
            <person name="Banfield J.F."/>
        </authorList>
    </citation>
    <scope>NUCLEOTIDE SEQUENCE</scope>
    <source>
        <strain evidence="1">NC_groundwater_763_Ag_S-0.2um_68_21</strain>
    </source>
</reference>
<accession>A0A932HW00</accession>
<dbReference type="EMBL" id="JACPUR010000004">
    <property type="protein sequence ID" value="MBI3126541.1"/>
    <property type="molecule type" value="Genomic_DNA"/>
</dbReference>
<dbReference type="PANTHER" id="PTHR34846:SF10">
    <property type="entry name" value="CYTOPLASMIC PROTEIN"/>
    <property type="match status" value="1"/>
</dbReference>
<evidence type="ECO:0000313" key="1">
    <source>
        <dbReference type="EMBL" id="MBI3126541.1"/>
    </source>
</evidence>
<name>A0A932HW00_UNCTE</name>
<gene>
    <name evidence="1" type="ORF">HYZ11_02940</name>
</gene>
<dbReference type="InterPro" id="IPR029032">
    <property type="entry name" value="AhpD-like"/>
</dbReference>
<proteinExistence type="predicted"/>
<sequence>MDSPLLTPREKAAVLWAEHVTRNTARERDDVYEAAREHFSEAELVELTLMAGFFNMFNRFMDSLRIPLESEGEVNKIKRSVRLDPGTVKRYLEDAVAAWPQEFPRPDALAP</sequence>